<evidence type="ECO:0000313" key="6">
    <source>
        <dbReference type="EMBL" id="KAK9694026.1"/>
    </source>
</evidence>
<comment type="caution">
    <text evidence="6">The sequence shown here is derived from an EMBL/GenBank/DDBJ whole genome shotgun (WGS) entry which is preliminary data.</text>
</comment>
<dbReference type="SMART" id="SM00208">
    <property type="entry name" value="TNFR"/>
    <property type="match status" value="1"/>
</dbReference>
<evidence type="ECO:0000259" key="5">
    <source>
        <dbReference type="PROSITE" id="PS50050"/>
    </source>
</evidence>
<sequence length="224" mass="25049">MRVNFVSFYVSGQNVMVSGTTTLLLLLALVSLAVASICPQGKQFLNYELQKCVNCTVCDSEKGMVVLTPCEVHQDTRCAPLSKLNLDWNPRDHRVENPHRHNHQKHHRRKEHNKNDRNSGGDASGRNSGETGVVSDGAVDEDVGIGSGTANGVTNSEVPFSSIEALVWDWQAIALTLAVFSCILFFLIIALYSLHQARQWRRLKENFEAGTVWAKTPQERYVWI</sequence>
<keyword evidence="3" id="KW-0812">Transmembrane</keyword>
<gene>
    <name evidence="6" type="ORF">QE152_g33812</name>
</gene>
<feature type="repeat" description="TNFR-Cys" evidence="1">
    <location>
        <begin position="37"/>
        <end position="78"/>
    </location>
</feature>
<name>A0AAW1IVJ1_POPJA</name>
<dbReference type="EMBL" id="JASPKY010000524">
    <property type="protein sequence ID" value="KAK9694026.1"/>
    <property type="molecule type" value="Genomic_DNA"/>
</dbReference>
<organism evidence="6 7">
    <name type="scientific">Popillia japonica</name>
    <name type="common">Japanese beetle</name>
    <dbReference type="NCBI Taxonomy" id="7064"/>
    <lineage>
        <taxon>Eukaryota</taxon>
        <taxon>Metazoa</taxon>
        <taxon>Ecdysozoa</taxon>
        <taxon>Arthropoda</taxon>
        <taxon>Hexapoda</taxon>
        <taxon>Insecta</taxon>
        <taxon>Pterygota</taxon>
        <taxon>Neoptera</taxon>
        <taxon>Endopterygota</taxon>
        <taxon>Coleoptera</taxon>
        <taxon>Polyphaga</taxon>
        <taxon>Scarabaeiformia</taxon>
        <taxon>Scarabaeidae</taxon>
        <taxon>Rutelinae</taxon>
        <taxon>Popillia</taxon>
    </lineage>
</organism>
<dbReference type="PROSITE" id="PS00652">
    <property type="entry name" value="TNFR_NGFR_1"/>
    <property type="match status" value="1"/>
</dbReference>
<dbReference type="Pfam" id="PF00020">
    <property type="entry name" value="TNFR_c6"/>
    <property type="match status" value="1"/>
</dbReference>
<keyword evidence="3" id="KW-0472">Membrane</keyword>
<comment type="caution">
    <text evidence="1">Lacks conserved residue(s) required for the propagation of feature annotation.</text>
</comment>
<evidence type="ECO:0000256" key="1">
    <source>
        <dbReference type="PROSITE-ProRule" id="PRU00206"/>
    </source>
</evidence>
<feature type="signal peptide" evidence="4">
    <location>
        <begin position="1"/>
        <end position="35"/>
    </location>
</feature>
<proteinExistence type="predicted"/>
<feature type="domain" description="TNFR-Cys" evidence="5">
    <location>
        <begin position="37"/>
        <end position="78"/>
    </location>
</feature>
<accession>A0AAW1IVJ1</accession>
<dbReference type="AlphaFoldDB" id="A0AAW1IVJ1"/>
<feature type="chain" id="PRO_5043901000" evidence="4">
    <location>
        <begin position="36"/>
        <end position="224"/>
    </location>
</feature>
<evidence type="ECO:0000256" key="4">
    <source>
        <dbReference type="SAM" id="SignalP"/>
    </source>
</evidence>
<evidence type="ECO:0000313" key="7">
    <source>
        <dbReference type="Proteomes" id="UP001458880"/>
    </source>
</evidence>
<keyword evidence="7" id="KW-1185">Reference proteome</keyword>
<feature type="region of interest" description="Disordered" evidence="2">
    <location>
        <begin position="89"/>
        <end position="139"/>
    </location>
</feature>
<dbReference type="Gene3D" id="2.10.50.10">
    <property type="entry name" value="Tumor Necrosis Factor Receptor, subunit A, domain 2"/>
    <property type="match status" value="1"/>
</dbReference>
<protein>
    <submittedName>
        <fullName evidence="6">TNFR/NGFR cysteine-rich region</fullName>
    </submittedName>
</protein>
<feature type="transmembrane region" description="Helical" evidence="3">
    <location>
        <begin position="170"/>
        <end position="194"/>
    </location>
</feature>
<dbReference type="InterPro" id="IPR001368">
    <property type="entry name" value="TNFR/NGFR_Cys_rich_reg"/>
</dbReference>
<evidence type="ECO:0000256" key="2">
    <source>
        <dbReference type="SAM" id="MobiDB-lite"/>
    </source>
</evidence>
<evidence type="ECO:0000256" key="3">
    <source>
        <dbReference type="SAM" id="Phobius"/>
    </source>
</evidence>
<reference evidence="6 7" key="1">
    <citation type="journal article" date="2024" name="BMC Genomics">
        <title>De novo assembly and annotation of Popillia japonica's genome with initial clues to its potential as an invasive pest.</title>
        <authorList>
            <person name="Cucini C."/>
            <person name="Boschi S."/>
            <person name="Funari R."/>
            <person name="Cardaioli E."/>
            <person name="Iannotti N."/>
            <person name="Marturano G."/>
            <person name="Paoli F."/>
            <person name="Bruttini M."/>
            <person name="Carapelli A."/>
            <person name="Frati F."/>
            <person name="Nardi F."/>
        </authorList>
    </citation>
    <scope>NUCLEOTIDE SEQUENCE [LARGE SCALE GENOMIC DNA]</scope>
    <source>
        <strain evidence="6">DMR45628</strain>
    </source>
</reference>
<dbReference type="PROSITE" id="PS50050">
    <property type="entry name" value="TNFR_NGFR_2"/>
    <property type="match status" value="1"/>
</dbReference>
<feature type="compositionally biased region" description="Basic and acidic residues" evidence="2">
    <location>
        <begin position="89"/>
        <end position="99"/>
    </location>
</feature>
<feature type="compositionally biased region" description="Basic residues" evidence="2">
    <location>
        <begin position="100"/>
        <end position="112"/>
    </location>
</feature>
<keyword evidence="3" id="KW-1133">Transmembrane helix</keyword>
<keyword evidence="4" id="KW-0732">Signal</keyword>
<dbReference type="Proteomes" id="UP001458880">
    <property type="component" value="Unassembled WGS sequence"/>
</dbReference>